<dbReference type="AlphaFoldDB" id="A0A934RI25"/>
<feature type="compositionally biased region" description="Polar residues" evidence="1">
    <location>
        <begin position="27"/>
        <end position="45"/>
    </location>
</feature>
<proteinExistence type="predicted"/>
<reference evidence="2" key="1">
    <citation type="submission" date="2021-01" db="EMBL/GenBank/DDBJ databases">
        <title>Modified the classification status of verrucomicrobia.</title>
        <authorList>
            <person name="Feng X."/>
        </authorList>
    </citation>
    <scope>NUCLEOTIDE SEQUENCE</scope>
    <source>
        <strain evidence="2">KCTC 22201</strain>
    </source>
</reference>
<gene>
    <name evidence="2" type="ORF">JIN81_16775</name>
</gene>
<evidence type="ECO:0000256" key="1">
    <source>
        <dbReference type="SAM" id="MobiDB-lite"/>
    </source>
</evidence>
<dbReference type="RefSeq" id="WP_200282610.1">
    <property type="nucleotide sequence ID" value="NZ_JAENII010000016.1"/>
</dbReference>
<organism evidence="2 3">
    <name type="scientific">Haloferula rosea</name>
    <dbReference type="NCBI Taxonomy" id="490093"/>
    <lineage>
        <taxon>Bacteria</taxon>
        <taxon>Pseudomonadati</taxon>
        <taxon>Verrucomicrobiota</taxon>
        <taxon>Verrucomicrobiia</taxon>
        <taxon>Verrucomicrobiales</taxon>
        <taxon>Verrucomicrobiaceae</taxon>
        <taxon>Haloferula</taxon>
    </lineage>
</organism>
<accession>A0A934RI25</accession>
<evidence type="ECO:0000313" key="2">
    <source>
        <dbReference type="EMBL" id="MBK1828690.1"/>
    </source>
</evidence>
<name>A0A934RI25_9BACT</name>
<dbReference type="EMBL" id="JAENII010000016">
    <property type="protein sequence ID" value="MBK1828690.1"/>
    <property type="molecule type" value="Genomic_DNA"/>
</dbReference>
<feature type="region of interest" description="Disordered" evidence="1">
    <location>
        <begin position="23"/>
        <end position="45"/>
    </location>
</feature>
<dbReference type="Proteomes" id="UP000658278">
    <property type="component" value="Unassembled WGS sequence"/>
</dbReference>
<sequence>MTALAHPGQKLSVETRVDKKVGHAFSGISQPCTPIVSDPTSSSGD</sequence>
<keyword evidence="3" id="KW-1185">Reference proteome</keyword>
<protein>
    <submittedName>
        <fullName evidence="2">Uncharacterized protein</fullName>
    </submittedName>
</protein>
<evidence type="ECO:0000313" key="3">
    <source>
        <dbReference type="Proteomes" id="UP000658278"/>
    </source>
</evidence>
<comment type="caution">
    <text evidence="2">The sequence shown here is derived from an EMBL/GenBank/DDBJ whole genome shotgun (WGS) entry which is preliminary data.</text>
</comment>